<reference evidence="1" key="1">
    <citation type="submission" date="2022-06" db="EMBL/GenBank/DDBJ databases">
        <authorList>
            <person name="Legras J.-L."/>
            <person name="Devillers H."/>
            <person name="Grondin C."/>
        </authorList>
    </citation>
    <scope>NUCLEOTIDE SEQUENCE</scope>
    <source>
        <strain evidence="1">CLIB 1444</strain>
    </source>
</reference>
<protein>
    <submittedName>
        <fullName evidence="1">Uncharacterized protein</fullName>
    </submittedName>
</protein>
<sequence>MKNLLFTLSLGLLNNENFVINSQGNILPTLEKIINDYDFSYKILDLSQVENTGEFIDEITYDKNGLHIYEIVVLKNLDRIGDSFQRDLVRLFNGLKEYDSNLSRLEPKDHVVINGKKIFKSEYRCFIGINTISETPVKLYKNLKECFWFSQFEQETNKDWKVFDNYRETLSLVRQNIDNVYMSPEILSYITSLIIHTRNHRLNTINQIQTRLHTNTIEKIIKLSKSIVAWKNPNTKDLYLTPQICQLAFRKIGYWLVDWENSQIFNSIQDKDLEKRRQLIINMLAGEWYGSEWKYVKQYMKDHESKFDENSNTGFTNSIIEDVIINVRPPI</sequence>
<dbReference type="Proteomes" id="UP001152531">
    <property type="component" value="Unassembled WGS sequence"/>
</dbReference>
<organism evidence="1 2">
    <name type="scientific">[Candida] jaroonii</name>
    <dbReference type="NCBI Taxonomy" id="467808"/>
    <lineage>
        <taxon>Eukaryota</taxon>
        <taxon>Fungi</taxon>
        <taxon>Dikarya</taxon>
        <taxon>Ascomycota</taxon>
        <taxon>Saccharomycotina</taxon>
        <taxon>Pichiomycetes</taxon>
        <taxon>Debaryomycetaceae</taxon>
        <taxon>Yamadazyma</taxon>
    </lineage>
</organism>
<proteinExistence type="predicted"/>
<gene>
    <name evidence="1" type="ORF">CLIB1444_09S03972</name>
</gene>
<comment type="caution">
    <text evidence="1">The sequence shown here is derived from an EMBL/GenBank/DDBJ whole genome shotgun (WGS) entry which is preliminary data.</text>
</comment>
<dbReference type="EMBL" id="CALSDN010000009">
    <property type="protein sequence ID" value="CAH6722456.1"/>
    <property type="molecule type" value="Genomic_DNA"/>
</dbReference>
<evidence type="ECO:0000313" key="1">
    <source>
        <dbReference type="EMBL" id="CAH6722456.1"/>
    </source>
</evidence>
<accession>A0ACA9YCG5</accession>
<name>A0ACA9YCG5_9ASCO</name>
<evidence type="ECO:0000313" key="2">
    <source>
        <dbReference type="Proteomes" id="UP001152531"/>
    </source>
</evidence>
<keyword evidence="2" id="KW-1185">Reference proteome</keyword>